<comment type="caution">
    <text evidence="2">The sequence shown here is derived from an EMBL/GenBank/DDBJ whole genome shotgun (WGS) entry which is preliminary data.</text>
</comment>
<protein>
    <recommendedName>
        <fullName evidence="4">Fibronectin type-III domain-containing protein</fullName>
    </recommendedName>
</protein>
<proteinExistence type="predicted"/>
<dbReference type="InterPro" id="IPR036116">
    <property type="entry name" value="FN3_sf"/>
</dbReference>
<evidence type="ECO:0000313" key="2">
    <source>
        <dbReference type="EMBL" id="NFV79989.1"/>
    </source>
</evidence>
<dbReference type="RefSeq" id="WP_163677322.1">
    <property type="nucleotide sequence ID" value="NZ_JAAIYP010000034.1"/>
</dbReference>
<evidence type="ECO:0000313" key="3">
    <source>
        <dbReference type="Proteomes" id="UP000480684"/>
    </source>
</evidence>
<feature type="transmembrane region" description="Helical" evidence="1">
    <location>
        <begin position="20"/>
        <end position="40"/>
    </location>
</feature>
<keyword evidence="1" id="KW-1133">Transmembrane helix</keyword>
<dbReference type="AlphaFoldDB" id="A0A7C9UVF3"/>
<keyword evidence="3" id="KW-1185">Reference proteome</keyword>
<evidence type="ECO:0000256" key="1">
    <source>
        <dbReference type="SAM" id="Phobius"/>
    </source>
</evidence>
<dbReference type="Proteomes" id="UP000480684">
    <property type="component" value="Unassembled WGS sequence"/>
</dbReference>
<keyword evidence="1" id="KW-0472">Membrane</keyword>
<name>A0A7C9UVF3_9PROT</name>
<dbReference type="SUPFAM" id="SSF49265">
    <property type="entry name" value="Fibronectin type III"/>
    <property type="match status" value="1"/>
</dbReference>
<accession>A0A7C9UVF3</accession>
<organism evidence="2 3">
    <name type="scientific">Magnetospirillum aberrantis SpK</name>
    <dbReference type="NCBI Taxonomy" id="908842"/>
    <lineage>
        <taxon>Bacteria</taxon>
        <taxon>Pseudomonadati</taxon>
        <taxon>Pseudomonadota</taxon>
        <taxon>Alphaproteobacteria</taxon>
        <taxon>Rhodospirillales</taxon>
        <taxon>Rhodospirillaceae</taxon>
        <taxon>Magnetospirillum</taxon>
    </lineage>
</organism>
<gene>
    <name evidence="2" type="ORF">G4223_07690</name>
</gene>
<keyword evidence="1" id="KW-0812">Transmembrane</keyword>
<feature type="transmembrane region" description="Helical" evidence="1">
    <location>
        <begin position="47"/>
        <end position="68"/>
    </location>
</feature>
<dbReference type="EMBL" id="JAAIYP010000034">
    <property type="protein sequence ID" value="NFV79989.1"/>
    <property type="molecule type" value="Genomic_DNA"/>
</dbReference>
<evidence type="ECO:0008006" key="4">
    <source>
        <dbReference type="Google" id="ProtNLM"/>
    </source>
</evidence>
<reference evidence="2 3" key="1">
    <citation type="submission" date="2020-02" db="EMBL/GenBank/DDBJ databases">
        <authorList>
            <person name="Dziuba M."/>
            <person name="Kuznetsov B."/>
            <person name="Mardanov A."/>
            <person name="Ravin N."/>
            <person name="Grouzdev D."/>
        </authorList>
    </citation>
    <scope>NUCLEOTIDE SEQUENCE [LARGE SCALE GENOMIC DNA]</scope>
    <source>
        <strain evidence="2 3">SpK</strain>
    </source>
</reference>
<sequence length="1199" mass="127069">MLGGLEDRLMGGGGGGIVKSIIVGAILGAATGGIGFGLGLTAGSTSFLGFAVSAMEGAILSGAAMGAIGGTLSGVAGALLGSSAVAEADSFRYEASDRTHSMATAIGYRRLIYGRIRVAGQRTFVHVTNDNKTLHVVYTIAAHEVDGFEEFWLNEEVIPFGTDGKVTAGDWKDKVEVTFGLGTTEGDATFHEKLRAACPGKWTESHLQAGCAKVYVKFTYDSSLFASGIPNPSWVVRGKKVFDPRTGATAWSDNPTLCQRDYMVEWWGWKASRIGTADCIASANIDDEEVETSLVRQVSQVKGTAIGTMTGGGGLNAAFDGSDDDEWEDCATGAAGATIGRVETTARAIAGIRFVGSIDNGICDSASTFTWAVEGSNDDGATWATIYTSGTVNDEPGLVVEVTSGFSSTTSYLSRRLVINADSGSVGVAEVRFYEAPGVEKRYTCNGSVLLSTDHGTIMKQLLSANRGVAVDSGGKWRLMSAAWRTPHARELTEDDLDGGIQLEPRLTRKELFNTVAGVYTNPDSFWQAEDFPTVWSDFYRTEDGPQALVTAIDTTADTITVDETGFTTGQPVRVWSDDVQPGGIAADTVYFVILTATAGTIKLAASHDDAVAGTAVNITSAGSGTIRANFGVEIDKDVELPFTTSPATCQRIVKIDLLRCRQQQRITWPGKLTCFPYRADDIIPVTLARYGWTRKYFEIEAWAFAVRGGDSEDDAPRLGIDMVLRETDESCFDWSTDEEQLVDPAPDTGLPKARVVMRPSVPTLSSGTDRLLVLGDGTIISRLHVAWTDPDDASLYRIQVQLSADGGATWADQPDVLPGVQEAYLSPVVDGTDYLVRLRAVNQVGAVSKWRASEPHALIGKTARPADLLMFTVSDGVARWEAEAEKDFEGIEIRYHVGVNRSFATALPLHQGRLASSPYTLPGLPGGVVTILAKGFDTSGNESIAASSVVLNLGDILVGNVVEEYDLMALGWPGIIINGSVDDDGTLVADDAGGLAWDANEGRLAWTNDAAPAWTGSWKAMTYEVDVEFPLAVGADTIKLPLAVEGGSVIIEVRRPSAGLAWTNDAAGAWSGDDAAPAWGVEPWEPWTGDMPARPGTWGFRVTTGFGATRGRIATMTPTLDGADISEVLQGVTLAPEGTRLPIANTYRAVKVVVCNLIGGTAATVRTVDKDTSGPLVRADDASGAGISATVDATIQGY</sequence>